<feature type="transmembrane region" description="Helical" evidence="8">
    <location>
        <begin position="557"/>
        <end position="577"/>
    </location>
</feature>
<evidence type="ECO:0000256" key="2">
    <source>
        <dbReference type="ARBA" id="ARBA00010157"/>
    </source>
</evidence>
<feature type="domain" description="SSD" evidence="9">
    <location>
        <begin position="198"/>
        <end position="318"/>
    </location>
</feature>
<keyword evidence="3" id="KW-1003">Cell membrane</keyword>
<feature type="transmembrane region" description="Helical" evidence="8">
    <location>
        <begin position="221"/>
        <end position="243"/>
    </location>
</feature>
<feature type="compositionally biased region" description="Low complexity" evidence="7">
    <location>
        <begin position="674"/>
        <end position="683"/>
    </location>
</feature>
<evidence type="ECO:0000256" key="6">
    <source>
        <dbReference type="ARBA" id="ARBA00023136"/>
    </source>
</evidence>
<feature type="transmembrane region" description="Helical" evidence="8">
    <location>
        <begin position="188"/>
        <end position="209"/>
    </location>
</feature>
<evidence type="ECO:0000256" key="3">
    <source>
        <dbReference type="ARBA" id="ARBA00022475"/>
    </source>
</evidence>
<dbReference type="Proteomes" id="UP001156389">
    <property type="component" value="Unassembled WGS sequence"/>
</dbReference>
<protein>
    <submittedName>
        <fullName evidence="10">MMPL family transporter</fullName>
    </submittedName>
</protein>
<feature type="transmembrane region" description="Helical" evidence="8">
    <location>
        <begin position="499"/>
        <end position="517"/>
    </location>
</feature>
<comment type="subcellular location">
    <subcellularLocation>
        <location evidence="1">Cell membrane</location>
        <topology evidence="1">Multi-pass membrane protein</topology>
    </subcellularLocation>
</comment>
<name>A0ABT2JS94_9ACTN</name>
<feature type="region of interest" description="Disordered" evidence="7">
    <location>
        <begin position="674"/>
        <end position="704"/>
    </location>
</feature>
<dbReference type="InterPro" id="IPR000731">
    <property type="entry name" value="SSD"/>
</dbReference>
<feature type="transmembrane region" description="Helical" evidence="8">
    <location>
        <begin position="264"/>
        <end position="285"/>
    </location>
</feature>
<evidence type="ECO:0000259" key="9">
    <source>
        <dbReference type="PROSITE" id="PS50156"/>
    </source>
</evidence>
<feature type="transmembrane region" description="Helical" evidence="8">
    <location>
        <begin position="354"/>
        <end position="374"/>
    </location>
</feature>
<feature type="transmembrane region" description="Helical" evidence="8">
    <location>
        <begin position="598"/>
        <end position="621"/>
    </location>
</feature>
<organism evidence="10 11">
    <name type="scientific">Streptomyces gossypii</name>
    <dbReference type="NCBI Taxonomy" id="2883101"/>
    <lineage>
        <taxon>Bacteria</taxon>
        <taxon>Bacillati</taxon>
        <taxon>Actinomycetota</taxon>
        <taxon>Actinomycetes</taxon>
        <taxon>Kitasatosporales</taxon>
        <taxon>Streptomycetaceae</taxon>
        <taxon>Streptomyces</taxon>
    </lineage>
</organism>
<dbReference type="EMBL" id="JAJAGO010000004">
    <property type="protein sequence ID" value="MCT2590359.1"/>
    <property type="molecule type" value="Genomic_DNA"/>
</dbReference>
<dbReference type="PANTHER" id="PTHR33406:SF6">
    <property type="entry name" value="MEMBRANE PROTEIN YDGH-RELATED"/>
    <property type="match status" value="1"/>
</dbReference>
<comment type="similarity">
    <text evidence="2">Belongs to the resistance-nodulation-cell division (RND) (TC 2.A.6) family. MmpL subfamily.</text>
</comment>
<evidence type="ECO:0000256" key="8">
    <source>
        <dbReference type="SAM" id="Phobius"/>
    </source>
</evidence>
<evidence type="ECO:0000256" key="1">
    <source>
        <dbReference type="ARBA" id="ARBA00004651"/>
    </source>
</evidence>
<dbReference type="SUPFAM" id="SSF82866">
    <property type="entry name" value="Multidrug efflux transporter AcrB transmembrane domain"/>
    <property type="match status" value="2"/>
</dbReference>
<sequence>MPWAVLALWVAVIALAVPFAAKLADVTRDDAVDYLPGSADSTRVQKLVEDLPGGDTVDIILVHHREAGLTAADRELAREQVAEIAGEYELKGDATPQVVPSEDGTALMTVMSITGESGEERRIEAATGIRDGLGDAPEGLSVEVGGAGALEADMDAVFESIDGTLMYGTAAVVAILLILTYRSPFLWLVPLVVVGAATFTSQAVTYALVQAFDLTVTGLSSGVMTILIFGAGTDYALLLVARYREELRRIERPYDAMAAALRGCGPAILASAGTVTLGLLCLLVADMNSSNGLGPVGAVGVVCALVAMMTLLPAILVLLGRGVFWPLVPRHGAEPSQRRSLFAVMGTSASRRPATVLITGMAVLGALAIGMLNLPGTPAQEDTFTNKPESISAMETVGEAYPGSNSQPITVMAKSDAADTVLAEASRTPGVADVEKGRSGDGWTEISVFAEDRPESAGEKETVRTLRADLHALEGAEALVGGDTAQRIDEADTNSDDRWKVIPLVLVVVLLVLIALLRSLTAPLVLIVAVAASWGAAMGIGGLVFEPVFGFSGVDASLPLLAFVFLVALGVDYGIFLMHRMREESLKGLEVPDAALKALRTTGGVIASAGIVLAATFSVLATMPMVLMAELGFIIAIGVLLDTFVVRTYLVTSASLLLKRWVWWPGRLFHTQGTRTGPRGGPRASEAPDGVPDERPVATRQEVG</sequence>
<feature type="transmembrane region" description="Helical" evidence="8">
    <location>
        <begin position="524"/>
        <end position="545"/>
    </location>
</feature>
<evidence type="ECO:0000313" key="10">
    <source>
        <dbReference type="EMBL" id="MCT2590359.1"/>
    </source>
</evidence>
<comment type="caution">
    <text evidence="10">The sequence shown here is derived from an EMBL/GenBank/DDBJ whole genome shotgun (WGS) entry which is preliminary data.</text>
</comment>
<feature type="compositionally biased region" description="Basic and acidic residues" evidence="7">
    <location>
        <begin position="692"/>
        <end position="704"/>
    </location>
</feature>
<reference evidence="10 11" key="1">
    <citation type="submission" date="2021-10" db="EMBL/GenBank/DDBJ databases">
        <title>Streptomyces gossypii sp. nov., isolated from soil collected from cotton field.</title>
        <authorList>
            <person name="Ge X."/>
            <person name="Chen X."/>
            <person name="Liu W."/>
        </authorList>
    </citation>
    <scope>NUCLEOTIDE SEQUENCE [LARGE SCALE GENOMIC DNA]</scope>
    <source>
        <strain evidence="10 11">N2-109</strain>
    </source>
</reference>
<dbReference type="Gene3D" id="1.20.1640.10">
    <property type="entry name" value="Multidrug efflux transporter AcrB transmembrane domain"/>
    <property type="match status" value="2"/>
</dbReference>
<feature type="transmembrane region" description="Helical" evidence="8">
    <location>
        <begin position="164"/>
        <end position="181"/>
    </location>
</feature>
<evidence type="ECO:0000256" key="7">
    <source>
        <dbReference type="SAM" id="MobiDB-lite"/>
    </source>
</evidence>
<dbReference type="InterPro" id="IPR050545">
    <property type="entry name" value="Mycobact_MmpL"/>
</dbReference>
<evidence type="ECO:0000313" key="11">
    <source>
        <dbReference type="Proteomes" id="UP001156389"/>
    </source>
</evidence>
<feature type="transmembrane region" description="Helical" evidence="8">
    <location>
        <begin position="297"/>
        <end position="320"/>
    </location>
</feature>
<dbReference type="InterPro" id="IPR004869">
    <property type="entry name" value="MMPL_dom"/>
</dbReference>
<feature type="domain" description="SSD" evidence="9">
    <location>
        <begin position="519"/>
        <end position="656"/>
    </location>
</feature>
<proteinExistence type="inferred from homology"/>
<evidence type="ECO:0000256" key="4">
    <source>
        <dbReference type="ARBA" id="ARBA00022692"/>
    </source>
</evidence>
<keyword evidence="5 8" id="KW-1133">Transmembrane helix</keyword>
<dbReference type="PANTHER" id="PTHR33406">
    <property type="entry name" value="MEMBRANE PROTEIN MJ1562-RELATED"/>
    <property type="match status" value="1"/>
</dbReference>
<evidence type="ECO:0000256" key="5">
    <source>
        <dbReference type="ARBA" id="ARBA00022989"/>
    </source>
</evidence>
<keyword evidence="11" id="KW-1185">Reference proteome</keyword>
<keyword evidence="4 8" id="KW-0812">Transmembrane</keyword>
<gene>
    <name evidence="10" type="ORF">LHJ74_10620</name>
</gene>
<keyword evidence="6 8" id="KW-0472">Membrane</keyword>
<dbReference type="Pfam" id="PF03176">
    <property type="entry name" value="MMPL"/>
    <property type="match status" value="2"/>
</dbReference>
<dbReference type="PROSITE" id="PS50156">
    <property type="entry name" value="SSD"/>
    <property type="match status" value="2"/>
</dbReference>
<accession>A0ABT2JS94</accession>
<feature type="transmembrane region" description="Helical" evidence="8">
    <location>
        <begin position="627"/>
        <end position="650"/>
    </location>
</feature>